<gene>
    <name evidence="2" type="ORF">DWB77_01894</name>
</gene>
<evidence type="ECO:0000256" key="1">
    <source>
        <dbReference type="SAM" id="MobiDB-lite"/>
    </source>
</evidence>
<dbReference type="RefSeq" id="WP_246033476.1">
    <property type="nucleotide sequence ID" value="NZ_CP032698.1"/>
</dbReference>
<dbReference type="Pfam" id="PF19680">
    <property type="entry name" value="DUF6182"/>
    <property type="match status" value="1"/>
</dbReference>
<dbReference type="AlphaFoldDB" id="A0A387H7H6"/>
<evidence type="ECO:0000313" key="3">
    <source>
        <dbReference type="Proteomes" id="UP000271554"/>
    </source>
</evidence>
<accession>A0A387H7H6</accession>
<dbReference type="InterPro" id="IPR045754">
    <property type="entry name" value="DUF6182"/>
</dbReference>
<keyword evidence="3" id="KW-1185">Reference proteome</keyword>
<dbReference type="KEGG" id="shun:DWB77_01894"/>
<name>A0A387H7H6_9ACTN</name>
<dbReference type="Proteomes" id="UP000271554">
    <property type="component" value="Chromosome"/>
</dbReference>
<reference evidence="2 3" key="1">
    <citation type="submission" date="2018-10" db="EMBL/GenBank/DDBJ databases">
        <title>Relationship between Morphology and Antimicrobial Activity in Streptomyces.</title>
        <authorList>
            <person name="Kang H.J."/>
            <person name="Kim S.B."/>
        </authorList>
    </citation>
    <scope>NUCLEOTIDE SEQUENCE [LARGE SCALE GENOMIC DNA]</scope>
    <source>
        <strain evidence="2 3">BH38</strain>
    </source>
</reference>
<evidence type="ECO:0000313" key="2">
    <source>
        <dbReference type="EMBL" id="AYG79776.1"/>
    </source>
</evidence>
<protein>
    <submittedName>
        <fullName evidence="2">Uncharacterized protein</fullName>
    </submittedName>
</protein>
<organism evidence="2 3">
    <name type="scientific">Streptomyces hundungensis</name>
    <dbReference type="NCBI Taxonomy" id="1077946"/>
    <lineage>
        <taxon>Bacteria</taxon>
        <taxon>Bacillati</taxon>
        <taxon>Actinomycetota</taxon>
        <taxon>Actinomycetes</taxon>
        <taxon>Kitasatosporales</taxon>
        <taxon>Streptomycetaceae</taxon>
        <taxon>Streptomyces</taxon>
    </lineage>
</organism>
<proteinExistence type="predicted"/>
<sequence>MNPHTLHAPRAPGDIRQHPTGAARLGPELLLAVAAERLRAARPELAARADLTTPQGLLDARAALTADEEGDPAGSPLVVAVIGRFDLPRWVAETCRFALALPREPAATWRRAFTRTVFLAGRPDNLTERFTFDHMAEDGSTAWAGPAPQETTTALRRLLKTLDASRELSAWSPVTVEVPGAPPEGAARPPVHRDLCIATARVTVSQLLVQVNHLLVEAVLDQLIAPGDRLTLRAVPRLTGPAVPFAALRVDADPRRAHQLRAYAGLTEEI</sequence>
<dbReference type="EMBL" id="CP032698">
    <property type="protein sequence ID" value="AYG79776.1"/>
    <property type="molecule type" value="Genomic_DNA"/>
</dbReference>
<feature type="region of interest" description="Disordered" evidence="1">
    <location>
        <begin position="1"/>
        <end position="20"/>
    </location>
</feature>